<accession>A0A644Z3I0</accession>
<reference evidence="1" key="1">
    <citation type="submission" date="2019-08" db="EMBL/GenBank/DDBJ databases">
        <authorList>
            <person name="Kucharzyk K."/>
            <person name="Murdoch R.W."/>
            <person name="Higgins S."/>
            <person name="Loffler F."/>
        </authorList>
    </citation>
    <scope>NUCLEOTIDE SEQUENCE</scope>
</reference>
<sequence>MFRQIFPQCFAGCGECTLAVLEEFFPCTSGPLTNIACNLAYNKIGIEVIALDHFHTTVYFPGFLHPESKSGQRCCYRWNMKCHSFERSVSPWFVIGRKYRQIASNQKIVIIEIKQPIVAIEITGNENNIHLAFVVALQAVCMSGLHDCIIVFVEKIMGQIAGSACYFIVLHALLHILTDTGIVCRYCNNGNNIALGIVLTFQFSQCFNKQINAFVSEFITAGINHI</sequence>
<gene>
    <name evidence="1" type="ORF">SDC9_82032</name>
</gene>
<dbReference type="EMBL" id="VSSQ01007286">
    <property type="protein sequence ID" value="MPM35440.1"/>
    <property type="molecule type" value="Genomic_DNA"/>
</dbReference>
<comment type="caution">
    <text evidence="1">The sequence shown here is derived from an EMBL/GenBank/DDBJ whole genome shotgun (WGS) entry which is preliminary data.</text>
</comment>
<proteinExistence type="predicted"/>
<dbReference type="AlphaFoldDB" id="A0A644Z3I0"/>
<evidence type="ECO:0000313" key="1">
    <source>
        <dbReference type="EMBL" id="MPM35440.1"/>
    </source>
</evidence>
<organism evidence="1">
    <name type="scientific">bioreactor metagenome</name>
    <dbReference type="NCBI Taxonomy" id="1076179"/>
    <lineage>
        <taxon>unclassified sequences</taxon>
        <taxon>metagenomes</taxon>
        <taxon>ecological metagenomes</taxon>
    </lineage>
</organism>
<protein>
    <submittedName>
        <fullName evidence="1">Uncharacterized protein</fullName>
    </submittedName>
</protein>
<name>A0A644Z3I0_9ZZZZ</name>